<reference evidence="2" key="2">
    <citation type="submission" date="2020-06" db="EMBL/GenBank/DDBJ databases">
        <authorList>
            <person name="Sheffer M."/>
        </authorList>
    </citation>
    <scope>NUCLEOTIDE SEQUENCE</scope>
</reference>
<feature type="compositionally biased region" description="Polar residues" evidence="1">
    <location>
        <begin position="191"/>
        <end position="207"/>
    </location>
</feature>
<organism evidence="2 3">
    <name type="scientific">Argiope bruennichi</name>
    <name type="common">Wasp spider</name>
    <name type="synonym">Aranea bruennichi</name>
    <dbReference type="NCBI Taxonomy" id="94029"/>
    <lineage>
        <taxon>Eukaryota</taxon>
        <taxon>Metazoa</taxon>
        <taxon>Ecdysozoa</taxon>
        <taxon>Arthropoda</taxon>
        <taxon>Chelicerata</taxon>
        <taxon>Arachnida</taxon>
        <taxon>Araneae</taxon>
        <taxon>Araneomorphae</taxon>
        <taxon>Entelegynae</taxon>
        <taxon>Araneoidea</taxon>
        <taxon>Araneidae</taxon>
        <taxon>Argiope</taxon>
    </lineage>
</organism>
<accession>A0A8T0G108</accession>
<evidence type="ECO:0000313" key="3">
    <source>
        <dbReference type="Proteomes" id="UP000807504"/>
    </source>
</evidence>
<dbReference type="Proteomes" id="UP000807504">
    <property type="component" value="Unassembled WGS sequence"/>
</dbReference>
<reference evidence="2" key="1">
    <citation type="journal article" date="2020" name="bioRxiv">
        <title>Chromosome-level reference genome of the European wasp spider Argiope bruennichi: a resource for studies on range expansion and evolutionary adaptation.</title>
        <authorList>
            <person name="Sheffer M.M."/>
            <person name="Hoppe A."/>
            <person name="Krehenwinkel H."/>
            <person name="Uhl G."/>
            <person name="Kuss A.W."/>
            <person name="Jensen L."/>
            <person name="Jensen C."/>
            <person name="Gillespie R.G."/>
            <person name="Hoff K.J."/>
            <person name="Prost S."/>
        </authorList>
    </citation>
    <scope>NUCLEOTIDE SEQUENCE</scope>
</reference>
<evidence type="ECO:0000313" key="2">
    <source>
        <dbReference type="EMBL" id="KAF8796128.1"/>
    </source>
</evidence>
<protein>
    <submittedName>
        <fullName evidence="2">Uncharacterized protein</fullName>
    </submittedName>
</protein>
<keyword evidence="3" id="KW-1185">Reference proteome</keyword>
<evidence type="ECO:0000256" key="1">
    <source>
        <dbReference type="SAM" id="MobiDB-lite"/>
    </source>
</evidence>
<feature type="region of interest" description="Disordered" evidence="1">
    <location>
        <begin position="19"/>
        <end position="40"/>
    </location>
</feature>
<feature type="compositionally biased region" description="Basic residues" evidence="1">
    <location>
        <begin position="110"/>
        <end position="137"/>
    </location>
</feature>
<feature type="region of interest" description="Disordered" evidence="1">
    <location>
        <begin position="73"/>
        <end position="218"/>
    </location>
</feature>
<dbReference type="AlphaFoldDB" id="A0A8T0G108"/>
<dbReference type="EMBL" id="JABXBU010000001">
    <property type="protein sequence ID" value="KAF8796128.1"/>
    <property type="molecule type" value="Genomic_DNA"/>
</dbReference>
<sequence>MNYLKSSLIAFARANMGQSNETFDQDPDSRKEETCSPNVVQESTEYADSIKYSIHDLLSNQTENSFLRNATNNLETREHSRQRSRSNQGSGRRSSGRRKSRTNSQTRRGASGRRQQRSRSNSRKRSNSRRSRRRSRKQGSQPRNGSGRSRRGGKTTPMPDPSQDPIPSTASKQSKKGNGQPRKSSGRGHSGAQTTSKSDFSSDTHPSPANALPEDKEE</sequence>
<feature type="compositionally biased region" description="Low complexity" evidence="1">
    <location>
        <begin position="138"/>
        <end position="147"/>
    </location>
</feature>
<comment type="caution">
    <text evidence="2">The sequence shown here is derived from an EMBL/GenBank/DDBJ whole genome shotgun (WGS) entry which is preliminary data.</text>
</comment>
<proteinExistence type="predicted"/>
<gene>
    <name evidence="2" type="ORF">HNY73_000543</name>
</gene>
<name>A0A8T0G108_ARGBR</name>